<dbReference type="InterPro" id="IPR009057">
    <property type="entry name" value="Homeodomain-like_sf"/>
</dbReference>
<dbReference type="PROSITE" id="PS00041">
    <property type="entry name" value="HTH_ARAC_FAMILY_1"/>
    <property type="match status" value="1"/>
</dbReference>
<name>A0ABX3EPB2_9BACL</name>
<keyword evidence="2" id="KW-0238">DNA-binding</keyword>
<accession>A0ABX3EPB2</accession>
<evidence type="ECO:0000256" key="1">
    <source>
        <dbReference type="ARBA" id="ARBA00023015"/>
    </source>
</evidence>
<dbReference type="PRINTS" id="PR00032">
    <property type="entry name" value="HTHARAC"/>
</dbReference>
<dbReference type="Gene3D" id="3.40.50.2300">
    <property type="match status" value="1"/>
</dbReference>
<reference evidence="7 8" key="1">
    <citation type="submission" date="2016-03" db="EMBL/GenBank/DDBJ databases">
        <authorList>
            <person name="Sant'Anna F.H."/>
            <person name="Ambrosini A."/>
            <person name="Souza R."/>
            <person name="Bach E."/>
            <person name="Fernandes G."/>
            <person name="Balsanelli E."/>
            <person name="Baura V.A."/>
            <person name="Souza E.M."/>
            <person name="Passaglia L."/>
        </authorList>
    </citation>
    <scope>NUCLEOTIDE SEQUENCE [LARGE SCALE GENOMIC DNA]</scope>
    <source>
        <strain evidence="7 8">P26E</strain>
    </source>
</reference>
<evidence type="ECO:0000313" key="8">
    <source>
        <dbReference type="Proteomes" id="UP000186058"/>
    </source>
</evidence>
<dbReference type="SMART" id="SM00342">
    <property type="entry name" value="HTH_ARAC"/>
    <property type="match status" value="1"/>
</dbReference>
<dbReference type="InterPro" id="IPR020449">
    <property type="entry name" value="Tscrpt_reg_AraC-type_HTH"/>
</dbReference>
<dbReference type="InterPro" id="IPR018060">
    <property type="entry name" value="HTH_AraC"/>
</dbReference>
<dbReference type="SMART" id="SM00448">
    <property type="entry name" value="REC"/>
    <property type="match status" value="1"/>
</dbReference>
<dbReference type="Gene3D" id="1.10.10.60">
    <property type="entry name" value="Homeodomain-like"/>
    <property type="match status" value="2"/>
</dbReference>
<organism evidence="7 8">
    <name type="scientific">Paenibacillus helianthi</name>
    <dbReference type="NCBI Taxonomy" id="1349432"/>
    <lineage>
        <taxon>Bacteria</taxon>
        <taxon>Bacillati</taxon>
        <taxon>Bacillota</taxon>
        <taxon>Bacilli</taxon>
        <taxon>Bacillales</taxon>
        <taxon>Paenibacillaceae</taxon>
        <taxon>Paenibacillus</taxon>
    </lineage>
</organism>
<feature type="domain" description="HTH araC/xylS-type" evidence="5">
    <location>
        <begin position="451"/>
        <end position="549"/>
    </location>
</feature>
<dbReference type="Proteomes" id="UP000186058">
    <property type="component" value="Unassembled WGS sequence"/>
</dbReference>
<feature type="domain" description="Response regulatory" evidence="6">
    <location>
        <begin position="3"/>
        <end position="120"/>
    </location>
</feature>
<dbReference type="CDD" id="cd17536">
    <property type="entry name" value="REC_YesN-like"/>
    <property type="match status" value="1"/>
</dbReference>
<gene>
    <name evidence="7" type="ORF">A3844_10545</name>
</gene>
<comment type="caution">
    <text evidence="7">The sequence shown here is derived from an EMBL/GenBank/DDBJ whole genome shotgun (WGS) entry which is preliminary data.</text>
</comment>
<dbReference type="Pfam" id="PF00072">
    <property type="entry name" value="Response_reg"/>
    <property type="match status" value="1"/>
</dbReference>
<evidence type="ECO:0000259" key="5">
    <source>
        <dbReference type="PROSITE" id="PS01124"/>
    </source>
</evidence>
<evidence type="ECO:0000256" key="3">
    <source>
        <dbReference type="ARBA" id="ARBA00023163"/>
    </source>
</evidence>
<protein>
    <recommendedName>
        <fullName evidence="9">DNA-binding response regulator</fullName>
    </recommendedName>
</protein>
<proteinExistence type="predicted"/>
<dbReference type="SUPFAM" id="SSF52172">
    <property type="entry name" value="CheY-like"/>
    <property type="match status" value="1"/>
</dbReference>
<keyword evidence="8" id="KW-1185">Reference proteome</keyword>
<dbReference type="SUPFAM" id="SSF46689">
    <property type="entry name" value="Homeodomain-like"/>
    <property type="match status" value="2"/>
</dbReference>
<dbReference type="PANTHER" id="PTHR43280">
    <property type="entry name" value="ARAC-FAMILY TRANSCRIPTIONAL REGULATOR"/>
    <property type="match status" value="1"/>
</dbReference>
<keyword evidence="4" id="KW-0597">Phosphoprotein</keyword>
<evidence type="ECO:0000256" key="2">
    <source>
        <dbReference type="ARBA" id="ARBA00023125"/>
    </source>
</evidence>
<evidence type="ECO:0000259" key="6">
    <source>
        <dbReference type="PROSITE" id="PS50110"/>
    </source>
</evidence>
<evidence type="ECO:0000313" key="7">
    <source>
        <dbReference type="EMBL" id="OKP87496.1"/>
    </source>
</evidence>
<evidence type="ECO:0000256" key="4">
    <source>
        <dbReference type="PROSITE-ProRule" id="PRU00169"/>
    </source>
</evidence>
<dbReference type="PANTHER" id="PTHR43280:SF28">
    <property type="entry name" value="HTH-TYPE TRANSCRIPTIONAL ACTIVATOR RHAS"/>
    <property type="match status" value="1"/>
</dbReference>
<dbReference type="InterPro" id="IPR001789">
    <property type="entry name" value="Sig_transdc_resp-reg_receiver"/>
</dbReference>
<dbReference type="EMBL" id="LVWI01000035">
    <property type="protein sequence ID" value="OKP87496.1"/>
    <property type="molecule type" value="Genomic_DNA"/>
</dbReference>
<sequence length="552" mass="63570">MSKLLIVDNEKIIVDGLVGYFLDLKLDALEVYGTHSGKEALRLLEETKVDIVLSDIRMPGMSGLELQQQVSQRWPHCRMIFLSGYDDFQLIQQAMRGGAGNYILKTEGYEVIGAAVIAALQQLQEAVRFQSLIERSREQFRSTLPYMGKELMNRLLQGDPVALTQRVKQFEHLQIHLDSQSPVLLFLTRIDHWRGITAPSDRALIIYSIQNIAAEYLHPFLSCYSYPYEASRMIWFVQPREDESLTETDKLRRRSLLFLQHSLEDIQAACHQLLNITLSFAVGNSFHEWDALQEPFESLKLLLNRGLGIKEEAILLETADAVHPAPGESTPRHAPAISFQIHKLQEHLENGERGEFYDLLGHILGLPVRADGNEEMIRLEVALSLGGMYLSAINRWGIWQEIARQLDLDLLFRIGAERDWNEYKAYFIQLADVLFDCRTLQSTNQENDIVEKLEHYISSHLAEDLSMTRLGMVFNHHPYYLSRLYKQTTKTGLLDYITELRLNKAKLLLQESDLRVQEVSQAVGFISEGYFYRFFKKTVGMTPSEYREKPKL</sequence>
<dbReference type="PROSITE" id="PS01124">
    <property type="entry name" value="HTH_ARAC_FAMILY_2"/>
    <property type="match status" value="1"/>
</dbReference>
<dbReference type="InterPro" id="IPR018062">
    <property type="entry name" value="HTH_AraC-typ_CS"/>
</dbReference>
<dbReference type="InterPro" id="IPR011006">
    <property type="entry name" value="CheY-like_superfamily"/>
</dbReference>
<dbReference type="Pfam" id="PF12833">
    <property type="entry name" value="HTH_18"/>
    <property type="match status" value="1"/>
</dbReference>
<keyword evidence="1" id="KW-0805">Transcription regulation</keyword>
<dbReference type="PROSITE" id="PS50110">
    <property type="entry name" value="RESPONSE_REGULATORY"/>
    <property type="match status" value="1"/>
</dbReference>
<feature type="modified residue" description="4-aspartylphosphate" evidence="4">
    <location>
        <position position="55"/>
    </location>
</feature>
<evidence type="ECO:0008006" key="9">
    <source>
        <dbReference type="Google" id="ProtNLM"/>
    </source>
</evidence>
<dbReference type="RefSeq" id="WP_074100247.1">
    <property type="nucleotide sequence ID" value="NZ_LVWI01000035.1"/>
</dbReference>
<keyword evidence="3" id="KW-0804">Transcription</keyword>